<dbReference type="Pfam" id="PF04542">
    <property type="entry name" value="Sigma70_r2"/>
    <property type="match status" value="1"/>
</dbReference>
<keyword evidence="4" id="KW-0804">Transcription</keyword>
<reference evidence="7" key="1">
    <citation type="submission" date="2021-01" db="EMBL/GenBank/DDBJ databases">
        <title>Whole genome shotgun sequence of Planotetraspora silvatica NBRC 100141.</title>
        <authorList>
            <person name="Komaki H."/>
            <person name="Tamura T."/>
        </authorList>
    </citation>
    <scope>NUCLEOTIDE SEQUENCE</scope>
    <source>
        <strain evidence="7">NBRC 100141</strain>
    </source>
</reference>
<dbReference type="GO" id="GO:0003677">
    <property type="term" value="F:DNA binding"/>
    <property type="evidence" value="ECO:0007669"/>
    <property type="project" value="InterPro"/>
</dbReference>
<gene>
    <name evidence="7" type="ORF">Psi02_58630</name>
</gene>
<keyword evidence="2" id="KW-0805">Transcription regulation</keyword>
<organism evidence="7 8">
    <name type="scientific">Planotetraspora silvatica</name>
    <dbReference type="NCBI Taxonomy" id="234614"/>
    <lineage>
        <taxon>Bacteria</taxon>
        <taxon>Bacillati</taxon>
        <taxon>Actinomycetota</taxon>
        <taxon>Actinomycetes</taxon>
        <taxon>Streptosporangiales</taxon>
        <taxon>Streptosporangiaceae</taxon>
        <taxon>Planotetraspora</taxon>
    </lineage>
</organism>
<evidence type="ECO:0000256" key="4">
    <source>
        <dbReference type="ARBA" id="ARBA00023163"/>
    </source>
</evidence>
<evidence type="ECO:0000256" key="1">
    <source>
        <dbReference type="ARBA" id="ARBA00010641"/>
    </source>
</evidence>
<dbReference type="EMBL" id="BOOQ01000042">
    <property type="protein sequence ID" value="GII49439.1"/>
    <property type="molecule type" value="Genomic_DNA"/>
</dbReference>
<dbReference type="Pfam" id="PF08281">
    <property type="entry name" value="Sigma70_r4_2"/>
    <property type="match status" value="1"/>
</dbReference>
<evidence type="ECO:0000256" key="2">
    <source>
        <dbReference type="ARBA" id="ARBA00023015"/>
    </source>
</evidence>
<dbReference type="InterPro" id="IPR039425">
    <property type="entry name" value="RNA_pol_sigma-70-like"/>
</dbReference>
<dbReference type="NCBIfam" id="TIGR02937">
    <property type="entry name" value="sigma70-ECF"/>
    <property type="match status" value="1"/>
</dbReference>
<sequence length="182" mass="20551">MNDPQERFTDLYDRHYRSVLGYALLRAGRETAEDVSSETFLVAWRRLEELPDPPLPWLLGVARNLLAKQRDVRHRGQALIDRIAVLTTAADQTSWDVAEHVLDRQSALAALASLRKNDLEAITLATWHGLTPDQAAAVMGCSARTYNVRLHRARTRLSKAMRAEMRVAPPYRAAARPSLEEI</sequence>
<dbReference type="PANTHER" id="PTHR43133">
    <property type="entry name" value="RNA POLYMERASE ECF-TYPE SIGMA FACTO"/>
    <property type="match status" value="1"/>
</dbReference>
<dbReference type="GO" id="GO:0016987">
    <property type="term" value="F:sigma factor activity"/>
    <property type="evidence" value="ECO:0007669"/>
    <property type="project" value="UniProtKB-KW"/>
</dbReference>
<dbReference type="SUPFAM" id="SSF88946">
    <property type="entry name" value="Sigma2 domain of RNA polymerase sigma factors"/>
    <property type="match status" value="1"/>
</dbReference>
<dbReference type="GO" id="GO:0006352">
    <property type="term" value="P:DNA-templated transcription initiation"/>
    <property type="evidence" value="ECO:0007669"/>
    <property type="project" value="InterPro"/>
</dbReference>
<comment type="caution">
    <text evidence="7">The sequence shown here is derived from an EMBL/GenBank/DDBJ whole genome shotgun (WGS) entry which is preliminary data.</text>
</comment>
<name>A0A8J3UW02_9ACTN</name>
<dbReference type="InterPro" id="IPR013249">
    <property type="entry name" value="RNA_pol_sigma70_r4_t2"/>
</dbReference>
<evidence type="ECO:0000259" key="5">
    <source>
        <dbReference type="Pfam" id="PF04542"/>
    </source>
</evidence>
<evidence type="ECO:0000259" key="6">
    <source>
        <dbReference type="Pfam" id="PF08281"/>
    </source>
</evidence>
<dbReference type="Gene3D" id="1.10.10.10">
    <property type="entry name" value="Winged helix-like DNA-binding domain superfamily/Winged helix DNA-binding domain"/>
    <property type="match status" value="1"/>
</dbReference>
<dbReference type="InterPro" id="IPR013325">
    <property type="entry name" value="RNA_pol_sigma_r2"/>
</dbReference>
<dbReference type="InterPro" id="IPR007627">
    <property type="entry name" value="RNA_pol_sigma70_r2"/>
</dbReference>
<feature type="domain" description="RNA polymerase sigma factor 70 region 4 type 2" evidence="6">
    <location>
        <begin position="105"/>
        <end position="157"/>
    </location>
</feature>
<accession>A0A8J3UW02</accession>
<keyword evidence="8" id="KW-1185">Reference proteome</keyword>
<dbReference type="Gene3D" id="1.10.1740.10">
    <property type="match status" value="1"/>
</dbReference>
<evidence type="ECO:0000313" key="7">
    <source>
        <dbReference type="EMBL" id="GII49439.1"/>
    </source>
</evidence>
<evidence type="ECO:0000256" key="3">
    <source>
        <dbReference type="ARBA" id="ARBA00023082"/>
    </source>
</evidence>
<dbReference type="RefSeq" id="WP_239095242.1">
    <property type="nucleotide sequence ID" value="NZ_BAAAKY010000003.1"/>
</dbReference>
<dbReference type="InterPro" id="IPR014284">
    <property type="entry name" value="RNA_pol_sigma-70_dom"/>
</dbReference>
<comment type="similarity">
    <text evidence="1">Belongs to the sigma-70 factor family. ECF subfamily.</text>
</comment>
<keyword evidence="3" id="KW-0731">Sigma factor</keyword>
<dbReference type="SUPFAM" id="SSF88659">
    <property type="entry name" value="Sigma3 and sigma4 domains of RNA polymerase sigma factors"/>
    <property type="match status" value="1"/>
</dbReference>
<dbReference type="AlphaFoldDB" id="A0A8J3UW02"/>
<dbReference type="InterPro" id="IPR036388">
    <property type="entry name" value="WH-like_DNA-bd_sf"/>
</dbReference>
<dbReference type="Proteomes" id="UP000644610">
    <property type="component" value="Unassembled WGS sequence"/>
</dbReference>
<proteinExistence type="inferred from homology"/>
<evidence type="ECO:0000313" key="8">
    <source>
        <dbReference type="Proteomes" id="UP000644610"/>
    </source>
</evidence>
<dbReference type="PANTHER" id="PTHR43133:SF25">
    <property type="entry name" value="RNA POLYMERASE SIGMA FACTOR RFAY-RELATED"/>
    <property type="match status" value="1"/>
</dbReference>
<protein>
    <submittedName>
        <fullName evidence="7">Siderophore-interacting protein</fullName>
    </submittedName>
</protein>
<feature type="domain" description="RNA polymerase sigma-70 region 2" evidence="5">
    <location>
        <begin position="11"/>
        <end position="67"/>
    </location>
</feature>
<dbReference type="InterPro" id="IPR013324">
    <property type="entry name" value="RNA_pol_sigma_r3/r4-like"/>
</dbReference>